<keyword evidence="9" id="KW-0472">Membrane</keyword>
<dbReference type="SMART" id="SM00369">
    <property type="entry name" value="LRR_TYP"/>
    <property type="match status" value="12"/>
</dbReference>
<evidence type="ECO:0000256" key="11">
    <source>
        <dbReference type="ARBA" id="ARBA00023180"/>
    </source>
</evidence>
<dbReference type="Pfam" id="PF00560">
    <property type="entry name" value="LRR_1"/>
    <property type="match status" value="7"/>
</dbReference>
<proteinExistence type="inferred from homology"/>
<evidence type="ECO:0000256" key="8">
    <source>
        <dbReference type="ARBA" id="ARBA00022989"/>
    </source>
</evidence>
<dbReference type="InterPro" id="IPR032675">
    <property type="entry name" value="LRR_dom_sf"/>
</dbReference>
<comment type="subcellular location">
    <subcellularLocation>
        <location evidence="1">Cell membrane</location>
        <topology evidence="1">Single-pass type I membrane protein</topology>
    </subcellularLocation>
</comment>
<feature type="chain" id="PRO_5040223889" description="Leucine-rich repeat-containing N-terminal plant-type domain-containing protein" evidence="12">
    <location>
        <begin position="29"/>
        <end position="986"/>
    </location>
</feature>
<dbReference type="FunFam" id="3.80.10.10:FF:000213">
    <property type="entry name" value="Tyrosine-sulfated glycopeptide receptor 1"/>
    <property type="match status" value="1"/>
</dbReference>
<evidence type="ECO:0000256" key="10">
    <source>
        <dbReference type="ARBA" id="ARBA00023170"/>
    </source>
</evidence>
<dbReference type="InterPro" id="IPR003591">
    <property type="entry name" value="Leu-rich_rpt_typical-subtyp"/>
</dbReference>
<reference evidence="14" key="1">
    <citation type="submission" date="2022-02" db="EMBL/GenBank/DDBJ databases">
        <authorList>
            <person name="Henning P.M."/>
            <person name="McCubbin A.G."/>
            <person name="Shore J.S."/>
        </authorList>
    </citation>
    <scope>NUCLEOTIDE SEQUENCE</scope>
    <source>
        <strain evidence="14">F60SS</strain>
        <tissue evidence="14">Leaves</tissue>
    </source>
</reference>
<dbReference type="PANTHER" id="PTHR48061">
    <property type="entry name" value="LEUCINE-RICH REPEAT RECEPTOR PROTEIN KINASE EMS1-LIKE-RELATED"/>
    <property type="match status" value="1"/>
</dbReference>
<evidence type="ECO:0000313" key="15">
    <source>
        <dbReference type="Proteomes" id="UP001141552"/>
    </source>
</evidence>
<keyword evidence="10" id="KW-0675">Receptor</keyword>
<dbReference type="AlphaFoldDB" id="A0A9Q0F2B3"/>
<name>A0A9Q0F2B3_9ROSI</name>
<keyword evidence="15" id="KW-1185">Reference proteome</keyword>
<evidence type="ECO:0000259" key="13">
    <source>
        <dbReference type="Pfam" id="PF08263"/>
    </source>
</evidence>
<keyword evidence="8" id="KW-1133">Transmembrane helix</keyword>
<organism evidence="14 15">
    <name type="scientific">Turnera subulata</name>
    <dbReference type="NCBI Taxonomy" id="218843"/>
    <lineage>
        <taxon>Eukaryota</taxon>
        <taxon>Viridiplantae</taxon>
        <taxon>Streptophyta</taxon>
        <taxon>Embryophyta</taxon>
        <taxon>Tracheophyta</taxon>
        <taxon>Spermatophyta</taxon>
        <taxon>Magnoliopsida</taxon>
        <taxon>eudicotyledons</taxon>
        <taxon>Gunneridae</taxon>
        <taxon>Pentapetalae</taxon>
        <taxon>rosids</taxon>
        <taxon>fabids</taxon>
        <taxon>Malpighiales</taxon>
        <taxon>Passifloraceae</taxon>
        <taxon>Turnera</taxon>
    </lineage>
</organism>
<evidence type="ECO:0000256" key="5">
    <source>
        <dbReference type="ARBA" id="ARBA00022692"/>
    </source>
</evidence>
<keyword evidence="6 12" id="KW-0732">Signal</keyword>
<dbReference type="Pfam" id="PF13855">
    <property type="entry name" value="LRR_8"/>
    <property type="match status" value="2"/>
</dbReference>
<dbReference type="InterPro" id="IPR013210">
    <property type="entry name" value="LRR_N_plant-typ"/>
</dbReference>
<evidence type="ECO:0000256" key="9">
    <source>
        <dbReference type="ARBA" id="ARBA00023136"/>
    </source>
</evidence>
<dbReference type="InterPro" id="IPR046956">
    <property type="entry name" value="RLP23-like"/>
</dbReference>
<dbReference type="GO" id="GO:0005886">
    <property type="term" value="C:plasma membrane"/>
    <property type="evidence" value="ECO:0007669"/>
    <property type="project" value="UniProtKB-SubCell"/>
</dbReference>
<evidence type="ECO:0000256" key="2">
    <source>
        <dbReference type="ARBA" id="ARBA00009592"/>
    </source>
</evidence>
<keyword evidence="11" id="KW-0325">Glycoprotein</keyword>
<keyword evidence="5" id="KW-0812">Transmembrane</keyword>
<evidence type="ECO:0000256" key="6">
    <source>
        <dbReference type="ARBA" id="ARBA00022729"/>
    </source>
</evidence>
<evidence type="ECO:0000256" key="4">
    <source>
        <dbReference type="ARBA" id="ARBA00022614"/>
    </source>
</evidence>
<evidence type="ECO:0000256" key="3">
    <source>
        <dbReference type="ARBA" id="ARBA00022475"/>
    </source>
</evidence>
<dbReference type="EMBL" id="JAKUCV010007554">
    <property type="protein sequence ID" value="KAJ4822879.1"/>
    <property type="molecule type" value="Genomic_DNA"/>
</dbReference>
<reference evidence="14" key="2">
    <citation type="journal article" date="2023" name="Plants (Basel)">
        <title>Annotation of the Turnera subulata (Passifloraceae) Draft Genome Reveals the S-Locus Evolved after the Divergence of Turneroideae from Passifloroideae in a Stepwise Manner.</title>
        <authorList>
            <person name="Henning P.M."/>
            <person name="Roalson E.H."/>
            <person name="Mir W."/>
            <person name="McCubbin A.G."/>
            <person name="Shore J.S."/>
        </authorList>
    </citation>
    <scope>NUCLEOTIDE SEQUENCE</scope>
    <source>
        <strain evidence="14">F60SS</strain>
    </source>
</reference>
<gene>
    <name evidence="14" type="ORF">Tsubulata_023542</name>
</gene>
<dbReference type="OrthoDB" id="676979at2759"/>
<dbReference type="PANTHER" id="PTHR48061:SF46">
    <property type="entry name" value="LEUCINE-RICH REPEAT-CONTAINING N-TERMINAL PLANT-TYPE DOMAIN-CONTAINING PROTEIN"/>
    <property type="match status" value="1"/>
</dbReference>
<keyword evidence="4" id="KW-0433">Leucine-rich repeat</keyword>
<comment type="similarity">
    <text evidence="2">Belongs to the RLP family.</text>
</comment>
<dbReference type="Proteomes" id="UP001141552">
    <property type="component" value="Unassembled WGS sequence"/>
</dbReference>
<evidence type="ECO:0000256" key="12">
    <source>
        <dbReference type="SAM" id="SignalP"/>
    </source>
</evidence>
<dbReference type="InterPro" id="IPR001611">
    <property type="entry name" value="Leu-rich_rpt"/>
</dbReference>
<dbReference type="FunFam" id="3.80.10.10:FF:000095">
    <property type="entry name" value="LRR receptor-like serine/threonine-protein kinase GSO1"/>
    <property type="match status" value="1"/>
</dbReference>
<keyword evidence="7" id="KW-0677">Repeat</keyword>
<dbReference type="SUPFAM" id="SSF52058">
    <property type="entry name" value="L domain-like"/>
    <property type="match status" value="3"/>
</dbReference>
<sequence length="986" mass="109514">MEGTACPCRLISLLFLHLQAIPLLYSLASPSPLCPPNQSNALLRFKTMFSINKAASYQSCDKYGGVTSFPKTLSWKKDSDCCFWDGVTCDNTTGNVIGLDLSCSWLYGTILPNTSLPDLHHLQRLNLAGNDFRGSRISSEFGRHASLTELGLSTSVFSGPIPSEISQLSKLVSLDFSNNDLLRVDSYTFEILAQNLTALEVLTFDEVIMSSVLTKSLLNLSCSLVSLRLSETLLAGEFPVGIFLLPYLQELSLSSNRDLKGHIPNLNRSIPLRLLDLHETGFSGELPHSIGNLRSLTTLILDGCHFSGPIPASLWNLTEVAFMNLRSNEFRGELPSSPLNLDKITYLDLSFNHFNGLIPETFANLRKLTHLYLQNNKFSDLSHNQLDGKIPEFQSLSPLSYLDLSDNRLTGHIPEFHRESLRYINLRGNMLHGTVPRSLFKLENLSFLDLSSNNLVGTLELDKFSIFRNLWELSLSDNNLSIIPSGSVSSSWPQLISLSLSDCNLTEFPPFLRSQVGLIFLDLSKNNLHGEVPRWMSYVGHETLWLLDLSYNFLTQMGQLPWKSLTILNLGYNMLQGPVPIPPPGTGFFSVSNNNLSGGISSLMDNCRALRILVLSHNNLRGMLPDSIGNFSRNLRVLDLKKNDFQGTVSATFPKGCRLKGLILHGNQLVGPLPPSISHCKDLEVLDFGNNKFKDVFPYWLEALPKLQVLVLRSNKLHGSLPYSPGLIKRDSFRQLQLLDLSNNHFVGHLPVRYIENLKAMMIAKEGKKAATYLLETSLYFYSVTITLKGLEVEMQRILDVFVSIDLSSNKFEGEIPKEIGDLRSLKGLNFSHNNFSGAIPTSIGNLSLLEWFDLSANQLGGGIPEQLVGLTFLAFLNLSQNQLVGSIPRGAQFDTFTNDSYKGNLGLCGFPLSKTCADDLQQPREQNHSESESGFGWKVALIGYGCGVVFGVALGCVMFQTGELEWLFGDPFWQAGFFKRIIVAA</sequence>
<dbReference type="Gene3D" id="3.80.10.10">
    <property type="entry name" value="Ribonuclease Inhibitor"/>
    <property type="match status" value="5"/>
</dbReference>
<dbReference type="Pfam" id="PF08263">
    <property type="entry name" value="LRRNT_2"/>
    <property type="match status" value="1"/>
</dbReference>
<evidence type="ECO:0000256" key="1">
    <source>
        <dbReference type="ARBA" id="ARBA00004251"/>
    </source>
</evidence>
<feature type="signal peptide" evidence="12">
    <location>
        <begin position="1"/>
        <end position="28"/>
    </location>
</feature>
<dbReference type="PRINTS" id="PR00019">
    <property type="entry name" value="LEURICHRPT"/>
</dbReference>
<protein>
    <recommendedName>
        <fullName evidence="13">Leucine-rich repeat-containing N-terminal plant-type domain-containing protein</fullName>
    </recommendedName>
</protein>
<keyword evidence="3" id="KW-1003">Cell membrane</keyword>
<evidence type="ECO:0000256" key="7">
    <source>
        <dbReference type="ARBA" id="ARBA00022737"/>
    </source>
</evidence>
<evidence type="ECO:0000313" key="14">
    <source>
        <dbReference type="EMBL" id="KAJ4822879.1"/>
    </source>
</evidence>
<feature type="domain" description="Leucine-rich repeat-containing N-terminal plant-type" evidence="13">
    <location>
        <begin position="37"/>
        <end position="90"/>
    </location>
</feature>
<comment type="caution">
    <text evidence="14">The sequence shown here is derived from an EMBL/GenBank/DDBJ whole genome shotgun (WGS) entry which is preliminary data.</text>
</comment>
<accession>A0A9Q0F2B3</accession>